<keyword evidence="3" id="KW-0067">ATP-binding</keyword>
<feature type="domain" description="Protein kinase" evidence="4">
    <location>
        <begin position="196"/>
        <end position="423"/>
    </location>
</feature>
<dbReference type="InterPro" id="IPR017441">
    <property type="entry name" value="Protein_kinase_ATP_BS"/>
</dbReference>
<keyword evidence="1" id="KW-0433">Leucine-rich repeat</keyword>
<gene>
    <name evidence="5" type="ORF">ACFO3I_04480</name>
</gene>
<dbReference type="Gene3D" id="3.80.10.10">
    <property type="entry name" value="Ribonuclease Inhibitor"/>
    <property type="match status" value="1"/>
</dbReference>
<dbReference type="GO" id="GO:0016301">
    <property type="term" value="F:kinase activity"/>
    <property type="evidence" value="ECO:0007669"/>
    <property type="project" value="UniProtKB-KW"/>
</dbReference>
<proteinExistence type="predicted"/>
<keyword evidence="5" id="KW-0808">Transferase</keyword>
<dbReference type="EMBL" id="JBHSGB010000005">
    <property type="protein sequence ID" value="MFC4654280.1"/>
    <property type="molecule type" value="Genomic_DNA"/>
</dbReference>
<dbReference type="Gene3D" id="1.10.510.10">
    <property type="entry name" value="Transferase(Phosphotransferase) domain 1"/>
    <property type="match status" value="1"/>
</dbReference>
<feature type="binding site" evidence="3">
    <location>
        <position position="225"/>
    </location>
    <ligand>
        <name>ATP</name>
        <dbReference type="ChEBI" id="CHEBI:30616"/>
    </ligand>
</feature>
<name>A0ABV9JJR6_9GAMM</name>
<dbReference type="PROSITE" id="PS51450">
    <property type="entry name" value="LRR"/>
    <property type="match status" value="1"/>
</dbReference>
<evidence type="ECO:0000256" key="1">
    <source>
        <dbReference type="ARBA" id="ARBA00022614"/>
    </source>
</evidence>
<dbReference type="InterPro" id="IPR000719">
    <property type="entry name" value="Prot_kinase_dom"/>
</dbReference>
<dbReference type="InterPro" id="IPR050216">
    <property type="entry name" value="LRR_domain-containing"/>
</dbReference>
<protein>
    <submittedName>
        <fullName evidence="5">Protein kinase</fullName>
    </submittedName>
</protein>
<dbReference type="Pfam" id="PF13855">
    <property type="entry name" value="LRR_8"/>
    <property type="match status" value="2"/>
</dbReference>
<dbReference type="Gene3D" id="3.30.200.20">
    <property type="entry name" value="Phosphorylase Kinase, domain 1"/>
    <property type="match status" value="1"/>
</dbReference>
<dbReference type="Proteomes" id="UP001595962">
    <property type="component" value="Unassembled WGS sequence"/>
</dbReference>
<organism evidence="5 6">
    <name type="scientific">Rheinheimera marina</name>
    <dbReference type="NCBI Taxonomy" id="1774958"/>
    <lineage>
        <taxon>Bacteria</taxon>
        <taxon>Pseudomonadati</taxon>
        <taxon>Pseudomonadota</taxon>
        <taxon>Gammaproteobacteria</taxon>
        <taxon>Chromatiales</taxon>
        <taxon>Chromatiaceae</taxon>
        <taxon>Rheinheimera</taxon>
    </lineage>
</organism>
<accession>A0ABV9JJR6</accession>
<dbReference type="CDD" id="cd00180">
    <property type="entry name" value="PKc"/>
    <property type="match status" value="1"/>
</dbReference>
<evidence type="ECO:0000259" key="4">
    <source>
        <dbReference type="PROSITE" id="PS50011"/>
    </source>
</evidence>
<keyword evidence="6" id="KW-1185">Reference proteome</keyword>
<dbReference type="InterPro" id="IPR032675">
    <property type="entry name" value="LRR_dom_sf"/>
</dbReference>
<dbReference type="PROSITE" id="PS00107">
    <property type="entry name" value="PROTEIN_KINASE_ATP"/>
    <property type="match status" value="1"/>
</dbReference>
<evidence type="ECO:0000313" key="5">
    <source>
        <dbReference type="EMBL" id="MFC4654280.1"/>
    </source>
</evidence>
<evidence type="ECO:0000313" key="6">
    <source>
        <dbReference type="Proteomes" id="UP001595962"/>
    </source>
</evidence>
<dbReference type="PANTHER" id="PTHR48051:SF1">
    <property type="entry name" value="RAS SUPPRESSOR PROTEIN 1"/>
    <property type="match status" value="1"/>
</dbReference>
<dbReference type="RefSeq" id="WP_377332100.1">
    <property type="nucleotide sequence ID" value="NZ_JBHSGB010000005.1"/>
</dbReference>
<sequence>MQLSADLRSVKWTAALQQFPAELYAYTDSLEQIDLSDNQLSQLPEDLPRFTQLKRLFLTNNAFCHIPKVLADCPSLEMLSFKGNQLTEFAEGVLPEGLRWLILTDNQLEYLPQDLGRYRQLQKVALAANKLKALPDSMQQCQAIALMRLSLNQLEHLPDWLFRLPKLAWLSVGANPACFASPAEAENLAVHQVSRYQQLDLLGQGASGQIYRVADLEDGSEWALKQFKGEITTDGCPNEELWNAVRCAGHPNLIGLRAQVQLPAAKGLVMQLIPAGFTPLGLPPSFTSISRDCYAAGFTVSRAQRVQVLQQVASAMQHLHQRGVCHGDLYAHNMLLGPDHQLYLGDFGAATALDCLTEAQQRDFKALDIRAFGYLMQDLRLHCDGPLQAEDPLIQLEALSLSSDANNRPGFAEIAERLQAELK</sequence>
<evidence type="ECO:0000256" key="2">
    <source>
        <dbReference type="ARBA" id="ARBA00022737"/>
    </source>
</evidence>
<reference evidence="6" key="1">
    <citation type="journal article" date="2019" name="Int. J. Syst. Evol. Microbiol.">
        <title>The Global Catalogue of Microorganisms (GCM) 10K type strain sequencing project: providing services to taxonomists for standard genome sequencing and annotation.</title>
        <authorList>
            <consortium name="The Broad Institute Genomics Platform"/>
            <consortium name="The Broad Institute Genome Sequencing Center for Infectious Disease"/>
            <person name="Wu L."/>
            <person name="Ma J."/>
        </authorList>
    </citation>
    <scope>NUCLEOTIDE SEQUENCE [LARGE SCALE GENOMIC DNA]</scope>
    <source>
        <strain evidence="6">DT28</strain>
    </source>
</reference>
<dbReference type="PANTHER" id="PTHR48051">
    <property type="match status" value="1"/>
</dbReference>
<dbReference type="InterPro" id="IPR001611">
    <property type="entry name" value="Leu-rich_rpt"/>
</dbReference>
<dbReference type="SUPFAM" id="SSF52058">
    <property type="entry name" value="L domain-like"/>
    <property type="match status" value="1"/>
</dbReference>
<dbReference type="Pfam" id="PF00069">
    <property type="entry name" value="Pkinase"/>
    <property type="match status" value="1"/>
</dbReference>
<keyword evidence="5" id="KW-0418">Kinase</keyword>
<keyword evidence="2" id="KW-0677">Repeat</keyword>
<evidence type="ECO:0000256" key="3">
    <source>
        <dbReference type="PROSITE-ProRule" id="PRU10141"/>
    </source>
</evidence>
<dbReference type="PROSITE" id="PS50011">
    <property type="entry name" value="PROTEIN_KINASE_DOM"/>
    <property type="match status" value="1"/>
</dbReference>
<dbReference type="InterPro" id="IPR011009">
    <property type="entry name" value="Kinase-like_dom_sf"/>
</dbReference>
<keyword evidence="3" id="KW-0547">Nucleotide-binding</keyword>
<dbReference type="SUPFAM" id="SSF56112">
    <property type="entry name" value="Protein kinase-like (PK-like)"/>
    <property type="match status" value="1"/>
</dbReference>
<comment type="caution">
    <text evidence="5">The sequence shown here is derived from an EMBL/GenBank/DDBJ whole genome shotgun (WGS) entry which is preliminary data.</text>
</comment>